<protein>
    <submittedName>
        <fullName evidence="1">Uncharacterized protein</fullName>
    </submittedName>
</protein>
<dbReference type="Proteomes" id="UP001472677">
    <property type="component" value="Unassembled WGS sequence"/>
</dbReference>
<reference evidence="1 2" key="1">
    <citation type="journal article" date="2024" name="G3 (Bethesda)">
        <title>Genome assembly of Hibiscus sabdariffa L. provides insights into metabolisms of medicinal natural products.</title>
        <authorList>
            <person name="Kim T."/>
        </authorList>
    </citation>
    <scope>NUCLEOTIDE SEQUENCE [LARGE SCALE GENOMIC DNA]</scope>
    <source>
        <strain evidence="1">TK-2024</strain>
        <tissue evidence="1">Old leaves</tissue>
    </source>
</reference>
<keyword evidence="2" id="KW-1185">Reference proteome</keyword>
<organism evidence="1 2">
    <name type="scientific">Hibiscus sabdariffa</name>
    <name type="common">roselle</name>
    <dbReference type="NCBI Taxonomy" id="183260"/>
    <lineage>
        <taxon>Eukaryota</taxon>
        <taxon>Viridiplantae</taxon>
        <taxon>Streptophyta</taxon>
        <taxon>Embryophyta</taxon>
        <taxon>Tracheophyta</taxon>
        <taxon>Spermatophyta</taxon>
        <taxon>Magnoliopsida</taxon>
        <taxon>eudicotyledons</taxon>
        <taxon>Gunneridae</taxon>
        <taxon>Pentapetalae</taxon>
        <taxon>rosids</taxon>
        <taxon>malvids</taxon>
        <taxon>Malvales</taxon>
        <taxon>Malvaceae</taxon>
        <taxon>Malvoideae</taxon>
        <taxon>Hibiscus</taxon>
    </lineage>
</organism>
<accession>A0ABR2B2A7</accession>
<dbReference type="EMBL" id="JBBPBM010000201">
    <property type="protein sequence ID" value="KAK8500872.1"/>
    <property type="molecule type" value="Genomic_DNA"/>
</dbReference>
<name>A0ABR2B2A7_9ROSI</name>
<evidence type="ECO:0000313" key="1">
    <source>
        <dbReference type="EMBL" id="KAK8500872.1"/>
    </source>
</evidence>
<proteinExistence type="predicted"/>
<gene>
    <name evidence="1" type="ORF">V6N12_019871</name>
</gene>
<sequence>MNSSCERKRELFSQLWAVTRLEESIWQQKSRAVWLAEGDRNMNSFHRQARIRLVRNGIMVIAKYGVDVLPWRMPSSEQWRMSRVWRQLVAVQEDVKVSLLDELRACVSRFRLRQGEEDRGGLGQSHFVIVTLQFCMGSVGSSFLMVTGCYGHSIYNL</sequence>
<comment type="caution">
    <text evidence="1">The sequence shown here is derived from an EMBL/GenBank/DDBJ whole genome shotgun (WGS) entry which is preliminary data.</text>
</comment>
<evidence type="ECO:0000313" key="2">
    <source>
        <dbReference type="Proteomes" id="UP001472677"/>
    </source>
</evidence>